<feature type="chain" id="PRO_5011450508" description="Flagellar biosynthetic protein FliP" evidence="13">
    <location>
        <begin position="27"/>
        <end position="247"/>
    </location>
</feature>
<evidence type="ECO:0000256" key="6">
    <source>
        <dbReference type="ARBA" id="ARBA00022795"/>
    </source>
</evidence>
<keyword evidence="15" id="KW-1185">Reference proteome</keyword>
<dbReference type="AlphaFoldDB" id="A0A1H2VGI5"/>
<accession>A0A1H2VGI5</accession>
<dbReference type="InterPro" id="IPR005838">
    <property type="entry name" value="T3SS_IM_P"/>
</dbReference>
<keyword evidence="3 12" id="KW-0813">Transport</keyword>
<feature type="transmembrane region" description="Helical" evidence="12">
    <location>
        <begin position="88"/>
        <end position="107"/>
    </location>
</feature>
<name>A0A1H2VGI5_9RHOB</name>
<reference evidence="15" key="1">
    <citation type="submission" date="2016-10" db="EMBL/GenBank/DDBJ databases">
        <authorList>
            <person name="Varghese N."/>
            <person name="Submissions S."/>
        </authorList>
    </citation>
    <scope>NUCLEOTIDE SEQUENCE [LARGE SCALE GENOMIC DNA]</scope>
    <source>
        <strain evidence="15">DSM 26922</strain>
    </source>
</reference>
<evidence type="ECO:0000256" key="8">
    <source>
        <dbReference type="ARBA" id="ARBA00022989"/>
    </source>
</evidence>
<feature type="signal peptide" evidence="13">
    <location>
        <begin position="1"/>
        <end position="26"/>
    </location>
</feature>
<evidence type="ECO:0000256" key="7">
    <source>
        <dbReference type="ARBA" id="ARBA00022927"/>
    </source>
</evidence>
<evidence type="ECO:0000256" key="5">
    <source>
        <dbReference type="ARBA" id="ARBA00022692"/>
    </source>
</evidence>
<evidence type="ECO:0000256" key="3">
    <source>
        <dbReference type="ARBA" id="ARBA00022448"/>
    </source>
</evidence>
<keyword evidence="14" id="KW-0966">Cell projection</keyword>
<evidence type="ECO:0000256" key="12">
    <source>
        <dbReference type="RuleBase" id="RU362069"/>
    </source>
</evidence>
<evidence type="ECO:0000256" key="2">
    <source>
        <dbReference type="ARBA" id="ARBA00021714"/>
    </source>
</evidence>
<dbReference type="NCBIfam" id="TIGR01103">
    <property type="entry name" value="fliP"/>
    <property type="match status" value="1"/>
</dbReference>
<keyword evidence="11 12" id="KW-1006">Bacterial flagellum protein export</keyword>
<dbReference type="GO" id="GO:0005886">
    <property type="term" value="C:plasma membrane"/>
    <property type="evidence" value="ECO:0007669"/>
    <property type="project" value="UniProtKB-SubCell"/>
</dbReference>
<comment type="similarity">
    <text evidence="1 12">Belongs to the FliP/MopC/SpaP family.</text>
</comment>
<evidence type="ECO:0000256" key="4">
    <source>
        <dbReference type="ARBA" id="ARBA00022475"/>
    </source>
</evidence>
<keyword evidence="8 12" id="KW-1133">Transmembrane helix</keyword>
<keyword evidence="14" id="KW-0282">Flagellum</keyword>
<dbReference type="PANTHER" id="PTHR30587:SF0">
    <property type="entry name" value="FLAGELLAR BIOSYNTHETIC PROTEIN FLIP"/>
    <property type="match status" value="1"/>
</dbReference>
<dbReference type="OrthoDB" id="9805111at2"/>
<evidence type="ECO:0000313" key="14">
    <source>
        <dbReference type="EMBL" id="SDW67330.1"/>
    </source>
</evidence>
<keyword evidence="13" id="KW-0732">Signal</keyword>
<dbReference type="GO" id="GO:0009425">
    <property type="term" value="C:bacterial-type flagellum basal body"/>
    <property type="evidence" value="ECO:0007669"/>
    <property type="project" value="UniProtKB-SubCell"/>
</dbReference>
<comment type="function">
    <text evidence="12">Plays a role in the flagellum-specific transport system.</text>
</comment>
<feature type="transmembrane region" description="Helical" evidence="12">
    <location>
        <begin position="185"/>
        <end position="207"/>
    </location>
</feature>
<evidence type="ECO:0000313" key="15">
    <source>
        <dbReference type="Proteomes" id="UP000199441"/>
    </source>
</evidence>
<evidence type="ECO:0000256" key="10">
    <source>
        <dbReference type="ARBA" id="ARBA00023143"/>
    </source>
</evidence>
<organism evidence="14 15">
    <name type="scientific">Litoreibacter albidus</name>
    <dbReference type="NCBI Taxonomy" id="670155"/>
    <lineage>
        <taxon>Bacteria</taxon>
        <taxon>Pseudomonadati</taxon>
        <taxon>Pseudomonadota</taxon>
        <taxon>Alphaproteobacteria</taxon>
        <taxon>Rhodobacterales</taxon>
        <taxon>Roseobacteraceae</taxon>
        <taxon>Litoreibacter</taxon>
    </lineage>
</organism>
<dbReference type="InterPro" id="IPR005837">
    <property type="entry name" value="FliP"/>
</dbReference>
<dbReference type="GO" id="GO:0044781">
    <property type="term" value="P:bacterial-type flagellum organization"/>
    <property type="evidence" value="ECO:0007669"/>
    <property type="project" value="UniProtKB-UniRule"/>
</dbReference>
<comment type="subcellular location">
    <subcellularLocation>
        <location evidence="12">Cell membrane</location>
        <topology evidence="12">Multi-pass membrane protein</topology>
    </subcellularLocation>
    <subcellularLocation>
        <location evidence="12">Bacterial flagellum basal body</location>
    </subcellularLocation>
</comment>
<gene>
    <name evidence="12" type="primary">fliP</name>
    <name evidence="14" type="ORF">SAMN04488001_1513</name>
</gene>
<keyword evidence="14" id="KW-0969">Cilium</keyword>
<keyword evidence="9 12" id="KW-0472">Membrane</keyword>
<evidence type="ECO:0000256" key="1">
    <source>
        <dbReference type="ARBA" id="ARBA00006257"/>
    </source>
</evidence>
<feature type="transmembrane region" description="Helical" evidence="12">
    <location>
        <begin position="219"/>
        <end position="238"/>
    </location>
</feature>
<dbReference type="GO" id="GO:0009306">
    <property type="term" value="P:protein secretion"/>
    <property type="evidence" value="ECO:0007669"/>
    <property type="project" value="UniProtKB-UniRule"/>
</dbReference>
<keyword evidence="5 12" id="KW-0812">Transmembrane</keyword>
<dbReference type="Pfam" id="PF00813">
    <property type="entry name" value="FliP"/>
    <property type="match status" value="1"/>
</dbReference>
<evidence type="ECO:0000256" key="11">
    <source>
        <dbReference type="ARBA" id="ARBA00023225"/>
    </source>
</evidence>
<evidence type="ECO:0000256" key="9">
    <source>
        <dbReference type="ARBA" id="ARBA00023136"/>
    </source>
</evidence>
<dbReference type="PRINTS" id="PR01302">
    <property type="entry name" value="TYPE3IMPPROT"/>
</dbReference>
<dbReference type="Proteomes" id="UP000199441">
    <property type="component" value="Unassembled WGS sequence"/>
</dbReference>
<dbReference type="PROSITE" id="PS01060">
    <property type="entry name" value="FLIP_1"/>
    <property type="match status" value="1"/>
</dbReference>
<dbReference type="STRING" id="670155.SAMN04488001_1513"/>
<protein>
    <recommendedName>
        <fullName evidence="2 12">Flagellar biosynthetic protein FliP</fullName>
    </recommendedName>
</protein>
<dbReference type="PANTHER" id="PTHR30587">
    <property type="entry name" value="FLAGELLAR BIOSYNTHETIC PROTEIN FLIP"/>
    <property type="match status" value="1"/>
</dbReference>
<proteinExistence type="inferred from homology"/>
<evidence type="ECO:0000256" key="13">
    <source>
        <dbReference type="SAM" id="SignalP"/>
    </source>
</evidence>
<keyword evidence="10" id="KW-0975">Bacterial flagellum</keyword>
<dbReference type="EMBL" id="FNOI01000002">
    <property type="protein sequence ID" value="SDW67330.1"/>
    <property type="molecule type" value="Genomic_DNA"/>
</dbReference>
<keyword evidence="4 12" id="KW-1003">Cell membrane</keyword>
<keyword evidence="6 12" id="KW-1005">Bacterial flagellum biogenesis</keyword>
<feature type="transmembrane region" description="Helical" evidence="12">
    <location>
        <begin position="50"/>
        <end position="76"/>
    </location>
</feature>
<dbReference type="PRINTS" id="PR00951">
    <property type="entry name" value="FLGBIOSNFLIP"/>
</dbReference>
<keyword evidence="7 12" id="KW-0653">Protein transport</keyword>
<sequence length="247" mass="26398">MTYTKAVLIVAVALAGTALGASPSVAQDIAISLGDETTLSARAMQLIALMTVLSLAPGIAIMITCFPFVVTVLSILRQAIGLQAAPPNMLIVSLALFLTYFVMDPVFTESWQVGLKPLNDGILTVEQAIPKALEPFRGFMAARVDVDTFFMLSELRPEQAGDGTPATASLSVLIPSFMLSEIERAFQIGFLVFLPFLIIDLVVSAVLMSMGMMMVPPAIVSLPFKLAFFVVADGWSLISSALVRSYS</sequence>
<dbReference type="NCBIfam" id="NF009438">
    <property type="entry name" value="PRK12797.1"/>
    <property type="match status" value="1"/>
</dbReference>